<evidence type="ECO:0000256" key="3">
    <source>
        <dbReference type="ARBA" id="ARBA00022490"/>
    </source>
</evidence>
<dbReference type="Pfam" id="PF17681">
    <property type="entry name" value="GCP_N_terminal"/>
    <property type="match status" value="1"/>
</dbReference>
<feature type="coiled-coil region" evidence="6">
    <location>
        <begin position="242"/>
        <end position="269"/>
    </location>
</feature>
<dbReference type="OrthoDB" id="5860513at2759"/>
<evidence type="ECO:0000313" key="9">
    <source>
        <dbReference type="EMBL" id="ALC48521.1"/>
    </source>
</evidence>
<evidence type="ECO:0000259" key="7">
    <source>
        <dbReference type="Pfam" id="PF04130"/>
    </source>
</evidence>
<dbReference type="GO" id="GO:0051321">
    <property type="term" value="P:meiotic cell cycle"/>
    <property type="evidence" value="ECO:0007669"/>
    <property type="project" value="TreeGrafter"/>
</dbReference>
<dbReference type="InterPro" id="IPR042241">
    <property type="entry name" value="GCP_C_sf"/>
</dbReference>
<dbReference type="GO" id="GO:0005874">
    <property type="term" value="C:microtubule"/>
    <property type="evidence" value="ECO:0007669"/>
    <property type="project" value="UniProtKB-KW"/>
</dbReference>
<dbReference type="InterPro" id="IPR007259">
    <property type="entry name" value="GCP"/>
</dbReference>
<evidence type="ECO:0000259" key="8">
    <source>
        <dbReference type="Pfam" id="PF17681"/>
    </source>
</evidence>
<dbReference type="GO" id="GO:0031122">
    <property type="term" value="P:cytoplasmic microtubule organization"/>
    <property type="evidence" value="ECO:0007669"/>
    <property type="project" value="TreeGrafter"/>
</dbReference>
<comment type="similarity">
    <text evidence="2">Belongs to the TUBGCP family.</text>
</comment>
<name>A0A0M4ELT8_DROBS</name>
<dbReference type="GO" id="GO:0000922">
    <property type="term" value="C:spindle pole"/>
    <property type="evidence" value="ECO:0007669"/>
    <property type="project" value="InterPro"/>
</dbReference>
<dbReference type="GO" id="GO:0051011">
    <property type="term" value="F:microtubule minus-end binding"/>
    <property type="evidence" value="ECO:0007669"/>
    <property type="project" value="TreeGrafter"/>
</dbReference>
<evidence type="ECO:0000256" key="1">
    <source>
        <dbReference type="ARBA" id="ARBA00004245"/>
    </source>
</evidence>
<dbReference type="Proteomes" id="UP000494163">
    <property type="component" value="Chromosome X"/>
</dbReference>
<evidence type="ECO:0000313" key="10">
    <source>
        <dbReference type="Proteomes" id="UP000494163"/>
    </source>
</evidence>
<dbReference type="STRING" id="30019.A0A0M4ELT8"/>
<dbReference type="PANTHER" id="PTHR19302:SF14">
    <property type="entry name" value="GAMMA-TUBULIN COMPLEX COMPONENT 3"/>
    <property type="match status" value="1"/>
</dbReference>
<sequence>MDRSRKTLPEIETLLLNQAELKNRQDEPDVLDTLLMRVVQYVSNTNSPYDGALPHTEAECVQKIMTKLNLKSDTTSGELLGDIFFDRYNSLIKGIEKHGLRDFLANLILCQLEEDVTFASKLNASINASTLKNATNGKQSNWSASPLNISVLGESQEERDATTDIVQNAIYCLMGVPGKYLRKDVITGRFKLDPTNGRSLTGLQAGMLMRLSELGFYHDRLDKYSNMMTGYTAIGSMGQAFITKLKKELNMYNGQVALLQDKMTKYKQQLRDFSQPEDQWMEHRAKAPTLLGLICWYIKPLHRLQYLVKVAHACQLKKGGELATAIFEQLNTGDPVIDELGREVLIACCAPLVRMISKWMLEGGIDDNYGEFFVESLSQVGADRLWHDKFRLRLSMLPKFLSRELADKILRAGKSINFLREVCETHEPINGLKELKQVIENNIPCIFACVPDTSWHAAIETAYMQASKDVLDVMVGPHKLLVHLKGMRRYLLLGQGDFVTIFIEMVKDELEKLGTEVLSHDLSVMLDAAVRSINSQHEDLEILNHLDVVVKTPYAGDTGWDVISLQYIVRGPLATMLEPAMPTYKELFKPLWRIKHMEFVLSSKIWKEQMCNAKALRALKNEISQTCYRLHLFTSEIMHFVHQMQYYVLFEVIECQWVELQKHMEQATALDDILDAHSRFLAKISVGCFVNSSSTMERHLEKVYDSIIWLENWQCNFYDSCYKELEARQRMKRIIAESEITGHFGMTTEQKMERDQECKLFEQSVVSANCVLEVFATSYGKSVATFLLALNSSTDPNLQLLGTRLDFNEYYKKRDTNLSKPLTFEHMRMSNVLGKNNNAGRYSLFTGNCGNS</sequence>
<evidence type="ECO:0000256" key="6">
    <source>
        <dbReference type="SAM" id="Coils"/>
    </source>
</evidence>
<keyword evidence="3" id="KW-0963">Cytoplasm</keyword>
<dbReference type="OMA" id="MRMMSVC"/>
<feature type="domain" description="Gamma tubulin complex component protein N-terminal" evidence="8">
    <location>
        <begin position="166"/>
        <end position="475"/>
    </location>
</feature>
<keyword evidence="10" id="KW-1185">Reference proteome</keyword>
<dbReference type="PANTHER" id="PTHR19302">
    <property type="entry name" value="GAMMA TUBULIN COMPLEX PROTEIN"/>
    <property type="match status" value="1"/>
</dbReference>
<evidence type="ECO:0000256" key="5">
    <source>
        <dbReference type="ARBA" id="ARBA00023212"/>
    </source>
</evidence>
<dbReference type="GO" id="GO:0000278">
    <property type="term" value="P:mitotic cell cycle"/>
    <property type="evidence" value="ECO:0007669"/>
    <property type="project" value="TreeGrafter"/>
</dbReference>
<feature type="domain" description="Gamma tubulin complex component C-terminal" evidence="7">
    <location>
        <begin position="480"/>
        <end position="811"/>
    </location>
</feature>
<accession>A0A0M4ELT8</accession>
<evidence type="ECO:0000256" key="4">
    <source>
        <dbReference type="ARBA" id="ARBA00022701"/>
    </source>
</evidence>
<dbReference type="AlphaFoldDB" id="A0A0M4ELT8"/>
<dbReference type="Gene3D" id="1.20.120.1900">
    <property type="entry name" value="Gamma-tubulin complex, C-terminal domain"/>
    <property type="match status" value="1"/>
</dbReference>
<protein>
    <submittedName>
        <fullName evidence="9">L-1-dd4</fullName>
    </submittedName>
</protein>
<dbReference type="EMBL" id="CP012528">
    <property type="protein sequence ID" value="ALC48521.1"/>
    <property type="molecule type" value="Genomic_DNA"/>
</dbReference>
<proteinExistence type="inferred from homology"/>
<organism evidence="9 10">
    <name type="scientific">Drosophila busckii</name>
    <name type="common">Fruit fly</name>
    <dbReference type="NCBI Taxonomy" id="30019"/>
    <lineage>
        <taxon>Eukaryota</taxon>
        <taxon>Metazoa</taxon>
        <taxon>Ecdysozoa</taxon>
        <taxon>Arthropoda</taxon>
        <taxon>Hexapoda</taxon>
        <taxon>Insecta</taxon>
        <taxon>Pterygota</taxon>
        <taxon>Neoptera</taxon>
        <taxon>Endopterygota</taxon>
        <taxon>Diptera</taxon>
        <taxon>Brachycera</taxon>
        <taxon>Muscomorpha</taxon>
        <taxon>Ephydroidea</taxon>
        <taxon>Drosophilidae</taxon>
        <taxon>Drosophila</taxon>
    </lineage>
</organism>
<evidence type="ECO:0000256" key="2">
    <source>
        <dbReference type="ARBA" id="ARBA00010337"/>
    </source>
</evidence>
<dbReference type="InterPro" id="IPR041470">
    <property type="entry name" value="GCP_N"/>
</dbReference>
<dbReference type="GO" id="GO:0043015">
    <property type="term" value="F:gamma-tubulin binding"/>
    <property type="evidence" value="ECO:0007669"/>
    <property type="project" value="InterPro"/>
</dbReference>
<dbReference type="GO" id="GO:0051225">
    <property type="term" value="P:spindle assembly"/>
    <property type="evidence" value="ECO:0007669"/>
    <property type="project" value="TreeGrafter"/>
</dbReference>
<dbReference type="GO" id="GO:0007020">
    <property type="term" value="P:microtubule nucleation"/>
    <property type="evidence" value="ECO:0007669"/>
    <property type="project" value="InterPro"/>
</dbReference>
<reference evidence="9 10" key="1">
    <citation type="submission" date="2015-08" db="EMBL/GenBank/DDBJ databases">
        <title>Ancestral chromatin configuration constrains chromatin evolution on differentiating sex chromosomes in Drosophila.</title>
        <authorList>
            <person name="Zhou Q."/>
            <person name="Bachtrog D."/>
        </authorList>
    </citation>
    <scope>NUCLEOTIDE SEQUENCE [LARGE SCALE GENOMIC DNA]</scope>
    <source>
        <tissue evidence="9">Whole larvae</tissue>
    </source>
</reference>
<gene>
    <name evidence="9" type="ORF">Dbus_chrXg377</name>
</gene>
<keyword evidence="4" id="KW-0493">Microtubule</keyword>
<dbReference type="Pfam" id="PF04130">
    <property type="entry name" value="GCP_C_terminal"/>
    <property type="match status" value="1"/>
</dbReference>
<keyword evidence="6" id="KW-0175">Coiled coil</keyword>
<dbReference type="InterPro" id="IPR040457">
    <property type="entry name" value="GCP_C"/>
</dbReference>
<keyword evidence="5" id="KW-0206">Cytoskeleton</keyword>
<comment type="subcellular location">
    <subcellularLocation>
        <location evidence="1">Cytoplasm</location>
        <location evidence="1">Cytoskeleton</location>
    </subcellularLocation>
</comment>
<dbReference type="GO" id="GO:0000930">
    <property type="term" value="C:gamma-tubulin complex"/>
    <property type="evidence" value="ECO:0007669"/>
    <property type="project" value="TreeGrafter"/>
</dbReference>